<evidence type="ECO:0000256" key="2">
    <source>
        <dbReference type="ARBA" id="ARBA00022741"/>
    </source>
</evidence>
<dbReference type="Gene3D" id="6.10.250.780">
    <property type="match status" value="1"/>
</dbReference>
<keyword evidence="2" id="KW-0547">Nucleotide-binding</keyword>
<dbReference type="GO" id="GO:0005886">
    <property type="term" value="C:plasma membrane"/>
    <property type="evidence" value="ECO:0007669"/>
    <property type="project" value="TreeGrafter"/>
</dbReference>
<reference evidence="6 7" key="1">
    <citation type="submission" date="2018-04" db="EMBL/GenBank/DDBJ databases">
        <title>The genome of golden apple snail Pomacea canaliculata provides insight into stress tolerance and invasive adaptation.</title>
        <authorList>
            <person name="Liu C."/>
            <person name="Liu B."/>
            <person name="Ren Y."/>
            <person name="Zhang Y."/>
            <person name="Wang H."/>
            <person name="Li S."/>
            <person name="Jiang F."/>
            <person name="Yin L."/>
            <person name="Zhang G."/>
            <person name="Qian W."/>
            <person name="Fan W."/>
        </authorList>
    </citation>
    <scope>NUCLEOTIDE SEQUENCE [LARGE SCALE GENOMIC DNA]</scope>
    <source>
        <strain evidence="6">SZHN2017</strain>
        <tissue evidence="6">Muscle</tissue>
    </source>
</reference>
<dbReference type="InterPro" id="IPR011645">
    <property type="entry name" value="HNOB_dom_associated"/>
</dbReference>
<dbReference type="InterPro" id="IPR050401">
    <property type="entry name" value="Cyclic_nucleotide_synthase"/>
</dbReference>
<evidence type="ECO:0000256" key="3">
    <source>
        <dbReference type="ARBA" id="ARBA00023239"/>
    </source>
</evidence>
<dbReference type="GO" id="GO:0004383">
    <property type="term" value="F:guanylate cyclase activity"/>
    <property type="evidence" value="ECO:0007669"/>
    <property type="project" value="UniProtKB-EC"/>
</dbReference>
<name>A0A2T7PYC0_POMCA</name>
<evidence type="ECO:0000256" key="1">
    <source>
        <dbReference type="ARBA" id="ARBA00012202"/>
    </source>
</evidence>
<dbReference type="Pfam" id="PF07701">
    <property type="entry name" value="HNOBA"/>
    <property type="match status" value="1"/>
</dbReference>
<gene>
    <name evidence="6" type="ORF">C0Q70_01029</name>
</gene>
<dbReference type="GO" id="GO:0007168">
    <property type="term" value="P:receptor guanylyl cyclase signaling pathway"/>
    <property type="evidence" value="ECO:0007669"/>
    <property type="project" value="TreeGrafter"/>
</dbReference>
<dbReference type="GO" id="GO:0004016">
    <property type="term" value="F:adenylate cyclase activity"/>
    <property type="evidence" value="ECO:0007669"/>
    <property type="project" value="TreeGrafter"/>
</dbReference>
<keyword evidence="7" id="KW-1185">Reference proteome</keyword>
<sequence length="59" mass="7026">MLAMMEKYADNLEALVEERTDQLIEEKKKTEELLHEMLPRSVADQLMRGKRVEADTFDW</sequence>
<evidence type="ECO:0000313" key="6">
    <source>
        <dbReference type="EMBL" id="PVD38414.1"/>
    </source>
</evidence>
<dbReference type="PANTHER" id="PTHR11920:SF335">
    <property type="entry name" value="GUANYLATE CYCLASE"/>
    <property type="match status" value="1"/>
</dbReference>
<dbReference type="EC" id="4.6.1.2" evidence="1"/>
<evidence type="ECO:0000259" key="5">
    <source>
        <dbReference type="Pfam" id="PF07701"/>
    </source>
</evidence>
<evidence type="ECO:0000256" key="4">
    <source>
        <dbReference type="ARBA" id="ARBA00023293"/>
    </source>
</evidence>
<accession>A0A2T7PYC0</accession>
<keyword evidence="3" id="KW-0456">Lyase</keyword>
<dbReference type="AlphaFoldDB" id="A0A2T7PYC0"/>
<organism evidence="6 7">
    <name type="scientific">Pomacea canaliculata</name>
    <name type="common">Golden apple snail</name>
    <dbReference type="NCBI Taxonomy" id="400727"/>
    <lineage>
        <taxon>Eukaryota</taxon>
        <taxon>Metazoa</taxon>
        <taxon>Spiralia</taxon>
        <taxon>Lophotrochozoa</taxon>
        <taxon>Mollusca</taxon>
        <taxon>Gastropoda</taxon>
        <taxon>Caenogastropoda</taxon>
        <taxon>Architaenioglossa</taxon>
        <taxon>Ampullarioidea</taxon>
        <taxon>Ampullariidae</taxon>
        <taxon>Pomacea</taxon>
    </lineage>
</organism>
<dbReference type="GO" id="GO:0000166">
    <property type="term" value="F:nucleotide binding"/>
    <property type="evidence" value="ECO:0007669"/>
    <property type="project" value="UniProtKB-KW"/>
</dbReference>
<protein>
    <recommendedName>
        <fullName evidence="1">guanylate cyclase</fullName>
        <ecNumber evidence="1">4.6.1.2</ecNumber>
    </recommendedName>
</protein>
<dbReference type="PANTHER" id="PTHR11920">
    <property type="entry name" value="GUANYLYL CYCLASE"/>
    <property type="match status" value="1"/>
</dbReference>
<comment type="caution">
    <text evidence="6">The sequence shown here is derived from an EMBL/GenBank/DDBJ whole genome shotgun (WGS) entry which is preliminary data.</text>
</comment>
<dbReference type="GO" id="GO:0001653">
    <property type="term" value="F:peptide receptor activity"/>
    <property type="evidence" value="ECO:0007669"/>
    <property type="project" value="TreeGrafter"/>
</dbReference>
<keyword evidence="4" id="KW-0141">cGMP biosynthesis</keyword>
<dbReference type="Proteomes" id="UP000245119">
    <property type="component" value="Linkage Group LG1"/>
</dbReference>
<evidence type="ECO:0000313" key="7">
    <source>
        <dbReference type="Proteomes" id="UP000245119"/>
    </source>
</evidence>
<feature type="domain" description="Haem NO binding associated" evidence="5">
    <location>
        <begin position="9"/>
        <end position="46"/>
    </location>
</feature>
<dbReference type="EMBL" id="PZQS01000001">
    <property type="protein sequence ID" value="PVD38414.1"/>
    <property type="molecule type" value="Genomic_DNA"/>
</dbReference>
<proteinExistence type="predicted"/>